<dbReference type="InterPro" id="IPR024311">
    <property type="entry name" value="Lipocalin-like"/>
</dbReference>
<evidence type="ECO:0000313" key="4">
    <source>
        <dbReference type="Proteomes" id="UP000478546"/>
    </source>
</evidence>
<evidence type="ECO:0000313" key="3">
    <source>
        <dbReference type="EMBL" id="NDK56059.1"/>
    </source>
</evidence>
<dbReference type="Pfam" id="PF13648">
    <property type="entry name" value="Lipocalin_4"/>
    <property type="match status" value="1"/>
</dbReference>
<dbReference type="PROSITE" id="PS51257">
    <property type="entry name" value="PROKAR_LIPOPROTEIN"/>
    <property type="match status" value="1"/>
</dbReference>
<reference evidence="3 4" key="1">
    <citation type="submission" date="2020-01" db="EMBL/GenBank/DDBJ databases">
        <authorList>
            <person name="Kim M.K."/>
        </authorList>
    </citation>
    <scope>NUCLEOTIDE SEQUENCE [LARGE SCALE GENOMIC DNA]</scope>
    <source>
        <strain evidence="3 4">BT213</strain>
    </source>
</reference>
<dbReference type="Proteomes" id="UP000478546">
    <property type="component" value="Unassembled WGS sequence"/>
</dbReference>
<evidence type="ECO:0000256" key="1">
    <source>
        <dbReference type="SAM" id="SignalP"/>
    </source>
</evidence>
<accession>A0A6B2GYL0</accession>
<gene>
    <name evidence="3" type="ORF">GWO68_09030</name>
</gene>
<proteinExistence type="predicted"/>
<dbReference type="AlphaFoldDB" id="A0A6B2GYL0"/>
<keyword evidence="4" id="KW-1185">Reference proteome</keyword>
<feature type="signal peptide" evidence="1">
    <location>
        <begin position="1"/>
        <end position="26"/>
    </location>
</feature>
<name>A0A6B2GYL0_9BACT</name>
<keyword evidence="1" id="KW-0732">Signal</keyword>
<feature type="chain" id="PRO_5025573553" description="Lipocalin-like domain-containing protein" evidence="1">
    <location>
        <begin position="27"/>
        <end position="137"/>
    </location>
</feature>
<dbReference type="EMBL" id="JAAEAA010000010">
    <property type="protein sequence ID" value="NDK56059.1"/>
    <property type="molecule type" value="Genomic_DNA"/>
</dbReference>
<comment type="caution">
    <text evidence="3">The sequence shown here is derived from an EMBL/GenBank/DDBJ whole genome shotgun (WGS) entry which is preliminary data.</text>
</comment>
<organism evidence="3 4">
    <name type="scientific">Pontibacter fetidus</name>
    <dbReference type="NCBI Taxonomy" id="2700082"/>
    <lineage>
        <taxon>Bacteria</taxon>
        <taxon>Pseudomonadati</taxon>
        <taxon>Bacteroidota</taxon>
        <taxon>Cytophagia</taxon>
        <taxon>Cytophagales</taxon>
        <taxon>Hymenobacteraceae</taxon>
        <taxon>Pontibacter</taxon>
    </lineage>
</organism>
<sequence>MKQNTMLHFMKTALAMMLAIVLVSCGGDKAGTESMLSGASSKTWKAKKEMNAEGDKDKLTDAEKEQNLQMYADGRFAMGGASTLQTGTWTYDQASKKLSLQFEGQDVQETFDVLKLSDDELRLKAADGSEMIMEAEK</sequence>
<evidence type="ECO:0000259" key="2">
    <source>
        <dbReference type="Pfam" id="PF13648"/>
    </source>
</evidence>
<protein>
    <recommendedName>
        <fullName evidence="2">Lipocalin-like domain-containing protein</fullName>
    </recommendedName>
</protein>
<feature type="domain" description="Lipocalin-like" evidence="2">
    <location>
        <begin position="42"/>
        <end position="123"/>
    </location>
</feature>